<dbReference type="InterPro" id="IPR009057">
    <property type="entry name" value="Homeodomain-like_sf"/>
</dbReference>
<dbReference type="Pfam" id="PF17754">
    <property type="entry name" value="TetR_C_14"/>
    <property type="match status" value="1"/>
</dbReference>
<dbReference type="InterPro" id="IPR050109">
    <property type="entry name" value="HTH-type_TetR-like_transc_reg"/>
</dbReference>
<dbReference type="AlphaFoldDB" id="A0A6L7GLE6"/>
<dbReference type="Gene3D" id="1.10.357.10">
    <property type="entry name" value="Tetracycline Repressor, domain 2"/>
    <property type="match status" value="1"/>
</dbReference>
<name>A0A6L7GLE6_9ACTN</name>
<dbReference type="EMBL" id="WMBR01000001">
    <property type="protein sequence ID" value="MXP20333.1"/>
    <property type="molecule type" value="Genomic_DNA"/>
</dbReference>
<dbReference type="GO" id="GO:0003700">
    <property type="term" value="F:DNA-binding transcription factor activity"/>
    <property type="evidence" value="ECO:0007669"/>
    <property type="project" value="TreeGrafter"/>
</dbReference>
<sequence>MDRSPPRDLRSRNRVRAMAHIQRVALDLFDERGYASVTITEIAQAAEVGERSVYRYFGSKQGVVLYDEMDEVAIAAFTHLVRSMPALDAIRRALRAAADAVDDGAMHDGIRKLRIIDSDRDLRAAVAEMVASIGTTLGEAIAAGGTDPLAARIQGRCVADALTVGIDEWFRGGGEGSLWPQLERAVDVLAAGFDGRAPQSTSLSDNTTR</sequence>
<feature type="DNA-binding region" description="H-T-H motif" evidence="4">
    <location>
        <begin position="38"/>
        <end position="57"/>
    </location>
</feature>
<dbReference type="SUPFAM" id="SSF46689">
    <property type="entry name" value="Homeodomain-like"/>
    <property type="match status" value="1"/>
</dbReference>
<evidence type="ECO:0000256" key="4">
    <source>
        <dbReference type="PROSITE-ProRule" id="PRU00335"/>
    </source>
</evidence>
<keyword evidence="1" id="KW-0805">Transcription regulation</keyword>
<proteinExistence type="predicted"/>
<feature type="domain" description="HTH tetR-type" evidence="5">
    <location>
        <begin position="15"/>
        <end position="75"/>
    </location>
</feature>
<dbReference type="PANTHER" id="PTHR30055:SF238">
    <property type="entry name" value="MYCOFACTOCIN BIOSYNTHESIS TRANSCRIPTIONAL REGULATOR MFTR-RELATED"/>
    <property type="match status" value="1"/>
</dbReference>
<comment type="caution">
    <text evidence="6">The sequence shown here is derived from an EMBL/GenBank/DDBJ whole genome shotgun (WGS) entry which is preliminary data.</text>
</comment>
<evidence type="ECO:0000313" key="6">
    <source>
        <dbReference type="EMBL" id="MXP20333.1"/>
    </source>
</evidence>
<evidence type="ECO:0000256" key="1">
    <source>
        <dbReference type="ARBA" id="ARBA00023015"/>
    </source>
</evidence>
<dbReference type="InterPro" id="IPR041347">
    <property type="entry name" value="MftR_C"/>
</dbReference>
<evidence type="ECO:0000259" key="5">
    <source>
        <dbReference type="PROSITE" id="PS50977"/>
    </source>
</evidence>
<accession>A0A6L7GLE6</accession>
<dbReference type="InterPro" id="IPR023772">
    <property type="entry name" value="DNA-bd_HTH_TetR-type_CS"/>
</dbReference>
<organism evidence="6 7">
    <name type="scientific">Gordonia mangrovi</name>
    <dbReference type="NCBI Taxonomy" id="2665643"/>
    <lineage>
        <taxon>Bacteria</taxon>
        <taxon>Bacillati</taxon>
        <taxon>Actinomycetota</taxon>
        <taxon>Actinomycetes</taxon>
        <taxon>Mycobacteriales</taxon>
        <taxon>Gordoniaceae</taxon>
        <taxon>Gordonia</taxon>
    </lineage>
</organism>
<keyword evidence="3" id="KW-0804">Transcription</keyword>
<dbReference type="GO" id="GO:0000976">
    <property type="term" value="F:transcription cis-regulatory region binding"/>
    <property type="evidence" value="ECO:0007669"/>
    <property type="project" value="TreeGrafter"/>
</dbReference>
<evidence type="ECO:0000256" key="2">
    <source>
        <dbReference type="ARBA" id="ARBA00023125"/>
    </source>
</evidence>
<reference evidence="6 7" key="1">
    <citation type="submission" date="2019-11" db="EMBL/GenBank/DDBJ databases">
        <title>Gordonia sp. nov., a novel actinobacterium isolated from mangrove soil in Hainan.</title>
        <authorList>
            <person name="Huang X."/>
            <person name="Xie Y."/>
            <person name="Chu X."/>
            <person name="Xiao K."/>
        </authorList>
    </citation>
    <scope>NUCLEOTIDE SEQUENCE [LARGE SCALE GENOMIC DNA]</scope>
    <source>
        <strain evidence="6 7">HNM0687</strain>
    </source>
</reference>
<protein>
    <submittedName>
        <fullName evidence="6">TetR family transcriptional regulator</fullName>
    </submittedName>
</protein>
<dbReference type="PRINTS" id="PR00455">
    <property type="entry name" value="HTHTETR"/>
</dbReference>
<gene>
    <name evidence="6" type="ORF">GIY30_03050</name>
</gene>
<dbReference type="PROSITE" id="PS50977">
    <property type="entry name" value="HTH_TETR_2"/>
    <property type="match status" value="1"/>
</dbReference>
<evidence type="ECO:0000313" key="7">
    <source>
        <dbReference type="Proteomes" id="UP000475545"/>
    </source>
</evidence>
<dbReference type="Pfam" id="PF00440">
    <property type="entry name" value="TetR_N"/>
    <property type="match status" value="1"/>
</dbReference>
<dbReference type="Proteomes" id="UP000475545">
    <property type="component" value="Unassembled WGS sequence"/>
</dbReference>
<keyword evidence="7" id="KW-1185">Reference proteome</keyword>
<dbReference type="Gene3D" id="1.10.10.60">
    <property type="entry name" value="Homeodomain-like"/>
    <property type="match status" value="1"/>
</dbReference>
<keyword evidence="2 4" id="KW-0238">DNA-binding</keyword>
<dbReference type="InterPro" id="IPR001647">
    <property type="entry name" value="HTH_TetR"/>
</dbReference>
<dbReference type="PANTHER" id="PTHR30055">
    <property type="entry name" value="HTH-TYPE TRANSCRIPTIONAL REGULATOR RUTR"/>
    <property type="match status" value="1"/>
</dbReference>
<evidence type="ECO:0000256" key="3">
    <source>
        <dbReference type="ARBA" id="ARBA00023163"/>
    </source>
</evidence>
<dbReference type="PROSITE" id="PS01081">
    <property type="entry name" value="HTH_TETR_1"/>
    <property type="match status" value="1"/>
</dbReference>
<dbReference type="RefSeq" id="WP_160900487.1">
    <property type="nucleotide sequence ID" value="NZ_CP102850.1"/>
</dbReference>